<organism evidence="4 5">
    <name type="scientific">Adineta steineri</name>
    <dbReference type="NCBI Taxonomy" id="433720"/>
    <lineage>
        <taxon>Eukaryota</taxon>
        <taxon>Metazoa</taxon>
        <taxon>Spiralia</taxon>
        <taxon>Gnathifera</taxon>
        <taxon>Rotifera</taxon>
        <taxon>Eurotatoria</taxon>
        <taxon>Bdelloidea</taxon>
        <taxon>Adinetida</taxon>
        <taxon>Adinetidae</taxon>
        <taxon>Adineta</taxon>
    </lineage>
</organism>
<dbReference type="SUPFAM" id="SSF56399">
    <property type="entry name" value="ADP-ribosylation"/>
    <property type="match status" value="1"/>
</dbReference>
<dbReference type="AlphaFoldDB" id="A0A815ETJ7"/>
<dbReference type="Pfam" id="PF13424">
    <property type="entry name" value="TPR_12"/>
    <property type="match status" value="1"/>
</dbReference>
<dbReference type="Gene3D" id="1.25.40.10">
    <property type="entry name" value="Tetratricopeptide repeat domain"/>
    <property type="match status" value="1"/>
</dbReference>
<dbReference type="PANTHER" id="PTHR45641:SF19">
    <property type="entry name" value="NEPHROCYSTIN-3"/>
    <property type="match status" value="1"/>
</dbReference>
<sequence>MSIDPCIKSTPFASIKNESYFKEEDEVLFSMHTVFRVCAIKQMGYDHKLYQVELQLMSDDEQQLRLLTDQIREEATGDNGWRRLCKLLLKIGQFIKAEELCDALLENESDDTEKAYYYVCLGYVQDHKGDYAKAIWYYEKALEIEQNTLPSNHPSLTISYGNIGLVYNNMGEYSKALSFCEKALEIFHETLPSNHPSLATSYNNIGLVYDNMGEYSKAISFCEKAL</sequence>
<evidence type="ECO:0000256" key="3">
    <source>
        <dbReference type="PROSITE-ProRule" id="PRU00339"/>
    </source>
</evidence>
<evidence type="ECO:0008006" key="6">
    <source>
        <dbReference type="Google" id="ProtNLM"/>
    </source>
</evidence>
<protein>
    <recommendedName>
        <fullName evidence="6">Kinesin light chain</fullName>
    </recommendedName>
</protein>
<dbReference type="Pfam" id="PF13181">
    <property type="entry name" value="TPR_8"/>
    <property type="match status" value="1"/>
</dbReference>
<evidence type="ECO:0000256" key="1">
    <source>
        <dbReference type="ARBA" id="ARBA00022737"/>
    </source>
</evidence>
<dbReference type="SMART" id="SM00028">
    <property type="entry name" value="TPR"/>
    <property type="match status" value="4"/>
</dbReference>
<evidence type="ECO:0000313" key="4">
    <source>
        <dbReference type="EMBL" id="CAF1315955.1"/>
    </source>
</evidence>
<feature type="repeat" description="TPR" evidence="3">
    <location>
        <begin position="157"/>
        <end position="190"/>
    </location>
</feature>
<dbReference type="Proteomes" id="UP000663877">
    <property type="component" value="Unassembled WGS sequence"/>
</dbReference>
<accession>A0A815ETJ7</accession>
<dbReference type="PROSITE" id="PS50293">
    <property type="entry name" value="TPR_REGION"/>
    <property type="match status" value="1"/>
</dbReference>
<dbReference type="InterPro" id="IPR019734">
    <property type="entry name" value="TPR_rpt"/>
</dbReference>
<dbReference type="SUPFAM" id="SSF48452">
    <property type="entry name" value="TPR-like"/>
    <property type="match status" value="1"/>
</dbReference>
<feature type="repeat" description="TPR" evidence="3">
    <location>
        <begin position="115"/>
        <end position="148"/>
    </location>
</feature>
<name>A0A815ETJ7_9BILA</name>
<reference evidence="4" key="1">
    <citation type="submission" date="2021-02" db="EMBL/GenBank/DDBJ databases">
        <authorList>
            <person name="Nowell W R."/>
        </authorList>
    </citation>
    <scope>NUCLEOTIDE SEQUENCE</scope>
</reference>
<keyword evidence="1" id="KW-0677">Repeat</keyword>
<dbReference type="EMBL" id="CAJNOI010000606">
    <property type="protein sequence ID" value="CAF1315955.1"/>
    <property type="molecule type" value="Genomic_DNA"/>
</dbReference>
<dbReference type="PROSITE" id="PS50005">
    <property type="entry name" value="TPR"/>
    <property type="match status" value="2"/>
</dbReference>
<comment type="caution">
    <text evidence="4">The sequence shown here is derived from an EMBL/GenBank/DDBJ whole genome shotgun (WGS) entry which is preliminary data.</text>
</comment>
<dbReference type="InterPro" id="IPR011990">
    <property type="entry name" value="TPR-like_helical_dom_sf"/>
</dbReference>
<evidence type="ECO:0000313" key="5">
    <source>
        <dbReference type="Proteomes" id="UP000663877"/>
    </source>
</evidence>
<keyword evidence="2 3" id="KW-0802">TPR repeat</keyword>
<dbReference type="PANTHER" id="PTHR45641">
    <property type="entry name" value="TETRATRICOPEPTIDE REPEAT PROTEIN (AFU_ORTHOLOGUE AFUA_6G03870)"/>
    <property type="match status" value="1"/>
</dbReference>
<proteinExistence type="predicted"/>
<gene>
    <name evidence="4" type="ORF">BJG266_LOCUS33076</name>
</gene>
<evidence type="ECO:0000256" key="2">
    <source>
        <dbReference type="ARBA" id="ARBA00022803"/>
    </source>
</evidence>